<sequence>MRERLDLLRLFRYAGPAVSIALTVMVLIDAVVPAGIAIAVQELVAADGRSALAPVLLMSGVVLAGQLALAFRLPVGRLAADRIDGAHRTRIAALVMGVPTVDVAERQDVQDRVKTTTAEPRDWVDRTSGDGAVSQLELAGHAVGMASSAAVLAWWSWWLVPATVIPAVCFRMMHGRQWVRHFRIWVEGVLYHRRWKYWGEIATTPAAGRELRVFGAGEWLLGHYTRDMRTHVDPVWEDDRLVLRRLWLALLLPLAGCTAAFTWVALGTAAGQGSVALEVAVVTAAWSVFSVAIRTDDVISLEGARPVRRAAGELERINPEPIPLRAHAETGGADPRADRFGEPPASPPPLLRFEDVRFGYPGRQALNGVDLEIRPGESLALVGLNGAGKSTLTKLLAGLYRPDSGRILADGTDIADIPDWQSRLSVVFQDFLKYPLSLRDNITLGAADPELLSDVVRDAGLVPVVSRLSGGYDTPLSRSRTAGVDLSGGQWQQVALARALYATRRGARILVLDEPTAHLDVRTEHDLFQRLPDLTEGISVVLISHRLSTVRQADRIVLLDGGRITESGTHEELMAEGGQYAAMYALQARRFSQGYDDRLDEGDLA</sequence>
<keyword evidence="6 8" id="KW-0472">Membrane</keyword>
<dbReference type="InterPro" id="IPR039421">
    <property type="entry name" value="Type_1_exporter"/>
</dbReference>
<dbReference type="PANTHER" id="PTHR24221">
    <property type="entry name" value="ATP-BINDING CASSETTE SUB-FAMILY B"/>
    <property type="match status" value="1"/>
</dbReference>
<dbReference type="SUPFAM" id="SSF52540">
    <property type="entry name" value="P-loop containing nucleoside triphosphate hydrolases"/>
    <property type="match status" value="1"/>
</dbReference>
<reference evidence="10 11" key="1">
    <citation type="submission" date="2020-10" db="EMBL/GenBank/DDBJ databases">
        <title>Sequencing the genomes of 1000 actinobacteria strains.</title>
        <authorList>
            <person name="Klenk H.-P."/>
        </authorList>
    </citation>
    <scope>NUCLEOTIDE SEQUENCE [LARGE SCALE GENOMIC DNA]</scope>
    <source>
        <strain evidence="10 11">DSM 43173</strain>
    </source>
</reference>
<dbReference type="GO" id="GO:0005524">
    <property type="term" value="F:ATP binding"/>
    <property type="evidence" value="ECO:0007669"/>
    <property type="project" value="UniProtKB-KW"/>
</dbReference>
<dbReference type="InterPro" id="IPR027417">
    <property type="entry name" value="P-loop_NTPase"/>
</dbReference>
<evidence type="ECO:0000259" key="9">
    <source>
        <dbReference type="PROSITE" id="PS50893"/>
    </source>
</evidence>
<feature type="domain" description="ABC transporter" evidence="9">
    <location>
        <begin position="351"/>
        <end position="586"/>
    </location>
</feature>
<keyword evidence="11" id="KW-1185">Reference proteome</keyword>
<evidence type="ECO:0000313" key="10">
    <source>
        <dbReference type="EMBL" id="MBE1581763.1"/>
    </source>
</evidence>
<dbReference type="SUPFAM" id="SSF90123">
    <property type="entry name" value="ABC transporter transmembrane region"/>
    <property type="match status" value="1"/>
</dbReference>
<dbReference type="InterPro" id="IPR003439">
    <property type="entry name" value="ABC_transporter-like_ATP-bd"/>
</dbReference>
<proteinExistence type="predicted"/>
<evidence type="ECO:0000256" key="7">
    <source>
        <dbReference type="SAM" id="MobiDB-lite"/>
    </source>
</evidence>
<dbReference type="InterPro" id="IPR036640">
    <property type="entry name" value="ABC1_TM_sf"/>
</dbReference>
<feature type="transmembrane region" description="Helical" evidence="8">
    <location>
        <begin position="52"/>
        <end position="71"/>
    </location>
</feature>
<dbReference type="Gene3D" id="3.40.50.300">
    <property type="entry name" value="P-loop containing nucleotide triphosphate hydrolases"/>
    <property type="match status" value="1"/>
</dbReference>
<accession>A0ABR9LM98</accession>
<keyword evidence="5 8" id="KW-1133">Transmembrane helix</keyword>
<dbReference type="CDD" id="cd03228">
    <property type="entry name" value="ABCC_MRP_Like"/>
    <property type="match status" value="1"/>
</dbReference>
<organism evidence="10 11">
    <name type="scientific">Nonomuraea angiospora</name>
    <dbReference type="NCBI Taxonomy" id="46172"/>
    <lineage>
        <taxon>Bacteria</taxon>
        <taxon>Bacillati</taxon>
        <taxon>Actinomycetota</taxon>
        <taxon>Actinomycetes</taxon>
        <taxon>Streptosporangiales</taxon>
        <taxon>Streptosporangiaceae</taxon>
        <taxon>Nonomuraea</taxon>
    </lineage>
</organism>
<comment type="caution">
    <text evidence="10">The sequence shown here is derived from an EMBL/GenBank/DDBJ whole genome shotgun (WGS) entry which is preliminary data.</text>
</comment>
<dbReference type="SMART" id="SM00382">
    <property type="entry name" value="AAA"/>
    <property type="match status" value="1"/>
</dbReference>
<evidence type="ECO:0000256" key="6">
    <source>
        <dbReference type="ARBA" id="ARBA00023136"/>
    </source>
</evidence>
<evidence type="ECO:0000256" key="1">
    <source>
        <dbReference type="ARBA" id="ARBA00004651"/>
    </source>
</evidence>
<dbReference type="RefSeq" id="WP_192783168.1">
    <property type="nucleotide sequence ID" value="NZ_JADBEK010000001.1"/>
</dbReference>
<keyword evidence="3" id="KW-0547">Nucleotide-binding</keyword>
<evidence type="ECO:0000256" key="2">
    <source>
        <dbReference type="ARBA" id="ARBA00022692"/>
    </source>
</evidence>
<dbReference type="Pfam" id="PF00005">
    <property type="entry name" value="ABC_tran"/>
    <property type="match status" value="1"/>
</dbReference>
<dbReference type="PANTHER" id="PTHR24221:SF654">
    <property type="entry name" value="ATP-BINDING CASSETTE SUB-FAMILY B MEMBER 6"/>
    <property type="match status" value="1"/>
</dbReference>
<dbReference type="EMBL" id="JADBEK010000001">
    <property type="protein sequence ID" value="MBE1581763.1"/>
    <property type="molecule type" value="Genomic_DNA"/>
</dbReference>
<evidence type="ECO:0000313" key="11">
    <source>
        <dbReference type="Proteomes" id="UP000633509"/>
    </source>
</evidence>
<feature type="transmembrane region" description="Helical" evidence="8">
    <location>
        <begin position="20"/>
        <end position="40"/>
    </location>
</feature>
<keyword evidence="2 8" id="KW-0812">Transmembrane</keyword>
<dbReference type="PROSITE" id="PS50893">
    <property type="entry name" value="ABC_TRANSPORTER_2"/>
    <property type="match status" value="1"/>
</dbReference>
<protein>
    <submittedName>
        <fullName evidence="10">ATP-binding cassette subfamily B protein</fullName>
    </submittedName>
</protein>
<comment type="subcellular location">
    <subcellularLocation>
        <location evidence="1">Cell membrane</location>
        <topology evidence="1">Multi-pass membrane protein</topology>
    </subcellularLocation>
</comment>
<dbReference type="Proteomes" id="UP000633509">
    <property type="component" value="Unassembled WGS sequence"/>
</dbReference>
<keyword evidence="4 10" id="KW-0067">ATP-binding</keyword>
<evidence type="ECO:0000256" key="3">
    <source>
        <dbReference type="ARBA" id="ARBA00022741"/>
    </source>
</evidence>
<name>A0ABR9LM98_9ACTN</name>
<evidence type="ECO:0000256" key="8">
    <source>
        <dbReference type="SAM" id="Phobius"/>
    </source>
</evidence>
<feature type="region of interest" description="Disordered" evidence="7">
    <location>
        <begin position="325"/>
        <end position="348"/>
    </location>
</feature>
<dbReference type="InterPro" id="IPR003593">
    <property type="entry name" value="AAA+_ATPase"/>
</dbReference>
<gene>
    <name evidence="10" type="ORF">H4W80_000021</name>
</gene>
<feature type="transmembrane region" description="Helical" evidence="8">
    <location>
        <begin position="246"/>
        <end position="266"/>
    </location>
</feature>
<evidence type="ECO:0000256" key="5">
    <source>
        <dbReference type="ARBA" id="ARBA00022989"/>
    </source>
</evidence>
<evidence type="ECO:0000256" key="4">
    <source>
        <dbReference type="ARBA" id="ARBA00022840"/>
    </source>
</evidence>